<dbReference type="OrthoDB" id="7842934at2759"/>
<evidence type="ECO:0000259" key="9">
    <source>
        <dbReference type="Pfam" id="PF01431"/>
    </source>
</evidence>
<dbReference type="AlphaFoldDB" id="A0A7R8YTG8"/>
<dbReference type="InterPro" id="IPR000718">
    <property type="entry name" value="Peptidase_M13"/>
</dbReference>
<comment type="subcellular location">
    <subcellularLocation>
        <location evidence="2">Cell membrane</location>
        <topology evidence="2">Single-pass type II membrane protein</topology>
    </subcellularLocation>
</comment>
<dbReference type="Pfam" id="PF05649">
    <property type="entry name" value="Peptidase_M13_N"/>
    <property type="match status" value="1"/>
</dbReference>
<accession>A0A7R8YTG8</accession>
<dbReference type="InterPro" id="IPR024079">
    <property type="entry name" value="MetalloPept_cat_dom_sf"/>
</dbReference>
<dbReference type="CDD" id="cd08662">
    <property type="entry name" value="M13"/>
    <property type="match status" value="1"/>
</dbReference>
<protein>
    <recommendedName>
        <fullName evidence="13">Endothelin-converting enzyme 1</fullName>
    </recommendedName>
</protein>
<comment type="similarity">
    <text evidence="3">Belongs to the peptidase M13 family.</text>
</comment>
<evidence type="ECO:0000256" key="8">
    <source>
        <dbReference type="ARBA" id="ARBA00023049"/>
    </source>
</evidence>
<keyword evidence="12" id="KW-1185">Reference proteome</keyword>
<dbReference type="Pfam" id="PF01431">
    <property type="entry name" value="Peptidase_M13"/>
    <property type="match status" value="1"/>
</dbReference>
<dbReference type="Gene3D" id="3.40.390.10">
    <property type="entry name" value="Collagenase (Catalytic Domain)"/>
    <property type="match status" value="1"/>
</dbReference>
<keyword evidence="8" id="KW-0482">Metalloprotease</keyword>
<dbReference type="GO" id="GO:0004222">
    <property type="term" value="F:metalloendopeptidase activity"/>
    <property type="evidence" value="ECO:0007669"/>
    <property type="project" value="InterPro"/>
</dbReference>
<evidence type="ECO:0000256" key="7">
    <source>
        <dbReference type="ARBA" id="ARBA00022833"/>
    </source>
</evidence>
<evidence type="ECO:0008006" key="13">
    <source>
        <dbReference type="Google" id="ProtNLM"/>
    </source>
</evidence>
<keyword evidence="6" id="KW-0378">Hydrolase</keyword>
<dbReference type="InterPro" id="IPR042089">
    <property type="entry name" value="Peptidase_M13_dom_2"/>
</dbReference>
<dbReference type="GO" id="GO:0046872">
    <property type="term" value="F:metal ion binding"/>
    <property type="evidence" value="ECO:0007669"/>
    <property type="project" value="UniProtKB-KW"/>
</dbReference>
<dbReference type="PANTHER" id="PTHR11733:SF238">
    <property type="entry name" value="FI07649P-RELATED"/>
    <property type="match status" value="1"/>
</dbReference>
<keyword evidence="7" id="KW-0862">Zinc</keyword>
<dbReference type="SUPFAM" id="SSF55486">
    <property type="entry name" value="Metalloproteases ('zincins'), catalytic domain"/>
    <property type="match status" value="1"/>
</dbReference>
<keyword evidence="5" id="KW-0479">Metal-binding</keyword>
<feature type="domain" description="Peptidase M13 N-terminal" evidence="10">
    <location>
        <begin position="8"/>
        <end position="304"/>
    </location>
</feature>
<dbReference type="EMBL" id="LR899011">
    <property type="protein sequence ID" value="CAD7084707.1"/>
    <property type="molecule type" value="Genomic_DNA"/>
</dbReference>
<feature type="domain" description="Peptidase M13 C-terminal" evidence="9">
    <location>
        <begin position="365"/>
        <end position="573"/>
    </location>
</feature>
<dbReference type="PRINTS" id="PR00786">
    <property type="entry name" value="NEPRILYSIN"/>
</dbReference>
<evidence type="ECO:0000256" key="1">
    <source>
        <dbReference type="ARBA" id="ARBA00001947"/>
    </source>
</evidence>
<dbReference type="GO" id="GO:0005886">
    <property type="term" value="C:plasma membrane"/>
    <property type="evidence" value="ECO:0007669"/>
    <property type="project" value="UniProtKB-SubCell"/>
</dbReference>
<comment type="cofactor">
    <cofactor evidence="1">
        <name>Zn(2+)</name>
        <dbReference type="ChEBI" id="CHEBI:29105"/>
    </cofactor>
</comment>
<evidence type="ECO:0000256" key="5">
    <source>
        <dbReference type="ARBA" id="ARBA00022723"/>
    </source>
</evidence>
<dbReference type="GO" id="GO:0016485">
    <property type="term" value="P:protein processing"/>
    <property type="evidence" value="ECO:0007669"/>
    <property type="project" value="TreeGrafter"/>
</dbReference>
<evidence type="ECO:0000256" key="3">
    <source>
        <dbReference type="ARBA" id="ARBA00007357"/>
    </source>
</evidence>
<gene>
    <name evidence="11" type="ORF">HERILL_LOCUS7588</name>
</gene>
<reference evidence="11 12" key="1">
    <citation type="submission" date="2020-11" db="EMBL/GenBank/DDBJ databases">
        <authorList>
            <person name="Wallbank WR R."/>
            <person name="Pardo Diaz C."/>
            <person name="Kozak K."/>
            <person name="Martin S."/>
            <person name="Jiggins C."/>
            <person name="Moest M."/>
            <person name="Warren A I."/>
            <person name="Generalovic N T."/>
            <person name="Byers J.R.P. K."/>
            <person name="Montejo-Kovacevich G."/>
            <person name="Yen C E."/>
        </authorList>
    </citation>
    <scope>NUCLEOTIDE SEQUENCE [LARGE SCALE GENOMIC DNA]</scope>
</reference>
<proteinExistence type="inferred from homology"/>
<dbReference type="PANTHER" id="PTHR11733">
    <property type="entry name" value="ZINC METALLOPROTEASE FAMILY M13 NEPRILYSIN-RELATED"/>
    <property type="match status" value="1"/>
</dbReference>
<evidence type="ECO:0000313" key="12">
    <source>
        <dbReference type="Proteomes" id="UP000594454"/>
    </source>
</evidence>
<evidence type="ECO:0000313" key="11">
    <source>
        <dbReference type="EMBL" id="CAD7084707.1"/>
    </source>
</evidence>
<sequence length="574" mass="66354">MESSEVKTVQRYFSICREQKKLELKPYIEAWGIPGGWPVLNSSWSDQTFDWINITAQLKLIGGESLTDVRVGPHYENATRNAIYILPAAFPVFQPIMFEENPFIKVVVSKMISTIFKSFRLDEPALNKTVSDVLSFESKLASIYPKDSEDAEEPENMTLERLQELLPDIDFQRFLSHVSTQVINETQEIIIIYRPYFTNLLELLNQTESGVLANFFLYRFCLQIGTLQPVDIYCRDEVIKHMGFVLGHIYNTAFNQIRDNEDVKMIAQSIKMVFANVIRKFDWIDSDTKMEALTKLDKLLLKVGASDDDLMFSKIKEEFSLIDLDLNDYYRSYFKLKAHSFQKLFRTLHKANERSDTNYNTAMVNAFYENSQNQMLIPTNLLQTPVYNFYFPYSVKYGALGSILGHEITHSLDETGRMYDSKGTVREWWTEKSEEEYINRTECLAAQYANFTPTSLNTSASSIAENTLDENIADNGGIRQSYKAYKDWFAKHSDEQETLPHLNLTNTQLFFLSFAQFYCEKIESASSFVRTLTNEHSLGESRVIGTLSNFEEFSKEFNCPVGSKMNPAEKCRVW</sequence>
<name>A0A7R8YTG8_HERIL</name>
<dbReference type="InterPro" id="IPR018497">
    <property type="entry name" value="Peptidase_M13_C"/>
</dbReference>
<keyword evidence="4" id="KW-0645">Protease</keyword>
<evidence type="ECO:0000256" key="6">
    <source>
        <dbReference type="ARBA" id="ARBA00022801"/>
    </source>
</evidence>
<organism evidence="11 12">
    <name type="scientific">Hermetia illucens</name>
    <name type="common">Black soldier fly</name>
    <dbReference type="NCBI Taxonomy" id="343691"/>
    <lineage>
        <taxon>Eukaryota</taxon>
        <taxon>Metazoa</taxon>
        <taxon>Ecdysozoa</taxon>
        <taxon>Arthropoda</taxon>
        <taxon>Hexapoda</taxon>
        <taxon>Insecta</taxon>
        <taxon>Pterygota</taxon>
        <taxon>Neoptera</taxon>
        <taxon>Endopterygota</taxon>
        <taxon>Diptera</taxon>
        <taxon>Brachycera</taxon>
        <taxon>Stratiomyomorpha</taxon>
        <taxon>Stratiomyidae</taxon>
        <taxon>Hermetiinae</taxon>
        <taxon>Hermetia</taxon>
    </lineage>
</organism>
<dbReference type="PROSITE" id="PS51885">
    <property type="entry name" value="NEPRILYSIN"/>
    <property type="match status" value="1"/>
</dbReference>
<evidence type="ECO:0000259" key="10">
    <source>
        <dbReference type="Pfam" id="PF05649"/>
    </source>
</evidence>
<dbReference type="Gene3D" id="1.10.1380.10">
    <property type="entry name" value="Neutral endopeptidase , domain2"/>
    <property type="match status" value="1"/>
</dbReference>
<dbReference type="InParanoid" id="A0A7R8YTG8"/>
<dbReference type="Proteomes" id="UP000594454">
    <property type="component" value="Chromosome 3"/>
</dbReference>
<evidence type="ECO:0000256" key="2">
    <source>
        <dbReference type="ARBA" id="ARBA00004401"/>
    </source>
</evidence>
<dbReference type="InterPro" id="IPR008753">
    <property type="entry name" value="Peptidase_M13_N"/>
</dbReference>
<evidence type="ECO:0000256" key="4">
    <source>
        <dbReference type="ARBA" id="ARBA00022670"/>
    </source>
</evidence>